<dbReference type="PANTHER" id="PTHR11361:SF122">
    <property type="entry name" value="DNA MISMATCH REPAIR PROTEIN MSH3"/>
    <property type="match status" value="1"/>
</dbReference>
<keyword evidence="2" id="KW-0547">Nucleotide-binding</keyword>
<feature type="compositionally biased region" description="Low complexity" evidence="8">
    <location>
        <begin position="18"/>
        <end position="47"/>
    </location>
</feature>
<gene>
    <name evidence="10" type="primary">MSH3</name>
    <name evidence="10" type="ORF">CFO_g3670</name>
</gene>
<evidence type="ECO:0000313" key="10">
    <source>
        <dbReference type="EMBL" id="KKF93975.1"/>
    </source>
</evidence>
<dbReference type="Gene3D" id="3.40.1170.10">
    <property type="entry name" value="DNA repair protein MutS, domain I"/>
    <property type="match status" value="1"/>
</dbReference>
<comment type="caution">
    <text evidence="10">The sequence shown here is derived from an EMBL/GenBank/DDBJ whole genome shotgun (WGS) entry which is preliminary data.</text>
</comment>
<sequence>MAPTPSKSNKQRASKQQSLTSFFSPKSSSNANAQPAPSSQDAPAASNIPSSPCLPVRKRHRSEISHNGNGSPDKPVKKPKKTGGSSVIARTITDDDDDDKKNENEDAQTIGPEPLPEAENAFLPTPAGTCSGAEGPPSLGPRPEYFASNSNHDVYFSSMTPEECEERIARHEKYVKKLGNPNSTVALGRGRGWGWRSLKTPENNGGDEGEDEEEAEEEDERPGKKGAAKKGPASKKLTPMLQQYLEIKRKHMDAILLVEVGYRFQFFGEDARTASKALGLMCISGRLRYDDGNIFFSIFIFILFPISRVKLLETNISLLLLLDPSEAHIDRNKFAKASIPVFRVNVHLKRLINAGYKVGLVRQVETAALKKSGDNRNAPFERRLTNLYTKGTCVEDIDEDDVRSSSTTNFGGTAGGYLLCLFETPVKGSLGADEKANVGMIAVQPSTGDIIYDAFEDGFMRSEIETRLLHISPCEFLLVGHMTKATEKLLQHLSGTDSNVFGDQTRIERVSTDSKPETLVSTASSHVTQFYADKAQANSTDGTLQNLLNAVLRLPPPIKVCLSAMITHLTEYGLEHVFDLTKNFTPFSQRTHMLLNGTTLESLEIYRNATDNKEQGSLMWALDKTMTRFGRRLLRKWIGRPLLDYEALIERTDAVEELFKSRGLPHLVQLESLLFATRIDLERSLIRLYYGKCKPKELLALLQTLQRISMEYESIASPEQTGYTSPLLRKAVLSFSGIRDSVTMFLDKINLKAALEDDMLNFLREEEHTNRMQEHQCGIVSVEAGLAEQKDSIASALRSKNPINFVTVSGIEYLVEVANSEVSRVPASWIKISGTKKVARFHTPQVIRLISERDRHKEALAAACNDAFKDLLAEIATFYQIYRDVVTSLASLDCLLSLSKVAAQSGYVRATLLPPSDSPSVHIRNGCHPIAHHTLPTGYIPFNTALGATSPPSSAEPVLTHLITGPNMGGKSSFVRAVALLIILAQIGSFVPATSATLTLLDSIYTRMGARDNLFAGESTFMVEMSETASILRAAGPRSLVILDELGRGTSTHDGAALAQAVLHHVATTTRCLTLFITHYQNLARVADALSPAVKNVHMRFAAHTNADGEEEITFLYEVAEGMAHRSYGLNVARLARVPQRVLAVAQTKSTELETDIRKRHLAAAARALVALVNSPGGDEYRNSEEDNALNYLVRSIEEL</sequence>
<dbReference type="SUPFAM" id="SSF48334">
    <property type="entry name" value="DNA repair protein MutS, domain III"/>
    <property type="match status" value="1"/>
</dbReference>
<dbReference type="PROSITE" id="PS00486">
    <property type="entry name" value="DNA_MISMATCH_REPAIR_2"/>
    <property type="match status" value="1"/>
</dbReference>
<evidence type="ECO:0000256" key="3">
    <source>
        <dbReference type="ARBA" id="ARBA00022763"/>
    </source>
</evidence>
<dbReference type="OrthoDB" id="121051at2759"/>
<dbReference type="GO" id="GO:0006298">
    <property type="term" value="P:mismatch repair"/>
    <property type="evidence" value="ECO:0007669"/>
    <property type="project" value="InterPro"/>
</dbReference>
<dbReference type="SUPFAM" id="SSF55271">
    <property type="entry name" value="DNA repair protein MutS, domain I"/>
    <property type="match status" value="1"/>
</dbReference>
<dbReference type="GO" id="GO:0005634">
    <property type="term" value="C:nucleus"/>
    <property type="evidence" value="ECO:0007669"/>
    <property type="project" value="TreeGrafter"/>
</dbReference>
<organism evidence="10 11">
    <name type="scientific">Ceratocystis fimbriata f. sp. platani</name>
    <dbReference type="NCBI Taxonomy" id="88771"/>
    <lineage>
        <taxon>Eukaryota</taxon>
        <taxon>Fungi</taxon>
        <taxon>Dikarya</taxon>
        <taxon>Ascomycota</taxon>
        <taxon>Pezizomycotina</taxon>
        <taxon>Sordariomycetes</taxon>
        <taxon>Hypocreomycetidae</taxon>
        <taxon>Microascales</taxon>
        <taxon>Ceratocystidaceae</taxon>
        <taxon>Ceratocystis</taxon>
    </lineage>
</organism>
<dbReference type="GO" id="GO:0140664">
    <property type="term" value="F:ATP-dependent DNA damage sensor activity"/>
    <property type="evidence" value="ECO:0007669"/>
    <property type="project" value="InterPro"/>
</dbReference>
<dbReference type="InterPro" id="IPR036187">
    <property type="entry name" value="DNA_mismatch_repair_MutS_sf"/>
</dbReference>
<dbReference type="EMBL" id="LBBL01000194">
    <property type="protein sequence ID" value="KKF93975.1"/>
    <property type="molecule type" value="Genomic_DNA"/>
</dbReference>
<dbReference type="InterPro" id="IPR016151">
    <property type="entry name" value="DNA_mismatch_repair_MutS_N"/>
</dbReference>
<evidence type="ECO:0000256" key="7">
    <source>
        <dbReference type="ARBA" id="ARBA00029792"/>
    </source>
</evidence>
<keyword evidence="4" id="KW-0067">ATP-binding</keyword>
<dbReference type="InterPro" id="IPR000432">
    <property type="entry name" value="DNA_mismatch_repair_MutS_C"/>
</dbReference>
<proteinExistence type="inferred from homology"/>
<feature type="compositionally biased region" description="Acidic residues" evidence="8">
    <location>
        <begin position="205"/>
        <end position="220"/>
    </location>
</feature>
<dbReference type="InterPro" id="IPR036678">
    <property type="entry name" value="MutS_con_dom_sf"/>
</dbReference>
<evidence type="ECO:0000256" key="1">
    <source>
        <dbReference type="ARBA" id="ARBA00007094"/>
    </source>
</evidence>
<dbReference type="FunFam" id="1.10.1420.10:FF:000004">
    <property type="entry name" value="DNA mismatch repair protein Msh3"/>
    <property type="match status" value="1"/>
</dbReference>
<dbReference type="Gene3D" id="3.40.50.300">
    <property type="entry name" value="P-loop containing nucleotide triphosphate hydrolases"/>
    <property type="match status" value="1"/>
</dbReference>
<evidence type="ECO:0000256" key="8">
    <source>
        <dbReference type="SAM" id="MobiDB-lite"/>
    </source>
</evidence>
<dbReference type="AlphaFoldDB" id="A0A0F8B2C5"/>
<evidence type="ECO:0000256" key="5">
    <source>
        <dbReference type="ARBA" id="ARBA00023125"/>
    </source>
</evidence>
<keyword evidence="11" id="KW-1185">Reference proteome</keyword>
<evidence type="ECO:0000313" key="11">
    <source>
        <dbReference type="Proteomes" id="UP000034841"/>
    </source>
</evidence>
<keyword evidence="5" id="KW-0238">DNA-binding</keyword>
<dbReference type="SUPFAM" id="SSF52540">
    <property type="entry name" value="P-loop containing nucleoside triphosphate hydrolases"/>
    <property type="match status" value="1"/>
</dbReference>
<dbReference type="Pfam" id="PF01624">
    <property type="entry name" value="MutS_I"/>
    <property type="match status" value="2"/>
</dbReference>
<dbReference type="InterPro" id="IPR027417">
    <property type="entry name" value="P-loop_NTPase"/>
</dbReference>
<evidence type="ECO:0000256" key="6">
    <source>
        <dbReference type="ARBA" id="ARBA00023204"/>
    </source>
</evidence>
<dbReference type="Pfam" id="PF00488">
    <property type="entry name" value="MutS_V"/>
    <property type="match status" value="1"/>
</dbReference>
<name>A0A0F8B2C5_CERFI</name>
<dbReference type="Proteomes" id="UP000034841">
    <property type="component" value="Unassembled WGS sequence"/>
</dbReference>
<feature type="region of interest" description="Disordered" evidence="8">
    <location>
        <begin position="1"/>
        <end position="149"/>
    </location>
</feature>
<dbReference type="Pfam" id="PF05192">
    <property type="entry name" value="MutS_III"/>
    <property type="match status" value="1"/>
</dbReference>
<dbReference type="InterPro" id="IPR045076">
    <property type="entry name" value="MutS"/>
</dbReference>
<dbReference type="GO" id="GO:0006312">
    <property type="term" value="P:mitotic recombination"/>
    <property type="evidence" value="ECO:0007669"/>
    <property type="project" value="TreeGrafter"/>
</dbReference>
<accession>A0A0F8B2C5</accession>
<feature type="domain" description="DNA mismatch repair proteins mutS family" evidence="9">
    <location>
        <begin position="1039"/>
        <end position="1055"/>
    </location>
</feature>
<dbReference type="PANTHER" id="PTHR11361">
    <property type="entry name" value="DNA MISMATCH REPAIR PROTEIN MUTS FAMILY MEMBER"/>
    <property type="match status" value="1"/>
</dbReference>
<evidence type="ECO:0000259" key="9">
    <source>
        <dbReference type="PROSITE" id="PS00486"/>
    </source>
</evidence>
<keyword evidence="3" id="KW-0227">DNA damage</keyword>
<dbReference type="Gene3D" id="1.10.1420.10">
    <property type="match status" value="2"/>
</dbReference>
<dbReference type="InterPro" id="IPR007696">
    <property type="entry name" value="DNA_mismatch_repair_MutS_core"/>
</dbReference>
<dbReference type="Gene3D" id="3.30.420.110">
    <property type="entry name" value="MutS, connector domain"/>
    <property type="match status" value="1"/>
</dbReference>
<dbReference type="FunFam" id="3.30.420.110:FF:000008">
    <property type="entry name" value="DNA mismatch repair protein"/>
    <property type="match status" value="1"/>
</dbReference>
<reference evidence="10 11" key="1">
    <citation type="submission" date="2015-04" db="EMBL/GenBank/DDBJ databases">
        <title>Genome sequence of Ceratocystis platani, a major pathogen of plane trees.</title>
        <authorList>
            <person name="Belbahri L."/>
        </authorList>
    </citation>
    <scope>NUCLEOTIDE SEQUENCE [LARGE SCALE GENOMIC DNA]</scope>
    <source>
        <strain evidence="10 11">CFO</strain>
    </source>
</reference>
<keyword evidence="6" id="KW-0234">DNA repair</keyword>
<evidence type="ECO:0000256" key="2">
    <source>
        <dbReference type="ARBA" id="ARBA00022741"/>
    </source>
</evidence>
<dbReference type="SMART" id="SM00534">
    <property type="entry name" value="MUTSac"/>
    <property type="match status" value="1"/>
</dbReference>
<protein>
    <recommendedName>
        <fullName evidence="7">MutS protein homolog 3</fullName>
    </recommendedName>
</protein>
<dbReference type="GO" id="GO:0005524">
    <property type="term" value="F:ATP binding"/>
    <property type="evidence" value="ECO:0007669"/>
    <property type="project" value="UniProtKB-UniRule"/>
</dbReference>
<evidence type="ECO:0000256" key="4">
    <source>
        <dbReference type="ARBA" id="ARBA00022840"/>
    </source>
</evidence>
<dbReference type="GO" id="GO:0030983">
    <property type="term" value="F:mismatched DNA binding"/>
    <property type="evidence" value="ECO:0007669"/>
    <property type="project" value="UniProtKB-UniRule"/>
</dbReference>
<dbReference type="InterPro" id="IPR007695">
    <property type="entry name" value="DNA_mismatch_repair_MutS-lik_N"/>
</dbReference>
<feature type="region of interest" description="Disordered" evidence="8">
    <location>
        <begin position="189"/>
        <end position="234"/>
    </location>
</feature>
<comment type="similarity">
    <text evidence="1">Belongs to the DNA mismatch repair MutS family. MSH3 subfamily.</text>
</comment>
<dbReference type="SMART" id="SM00533">
    <property type="entry name" value="MUTSd"/>
    <property type="match status" value="1"/>
</dbReference>